<dbReference type="Proteomes" id="UP000655751">
    <property type="component" value="Unassembled WGS sequence"/>
</dbReference>
<gene>
    <name evidence="1" type="ORF">IT779_23985</name>
</gene>
<evidence type="ECO:0000313" key="1">
    <source>
        <dbReference type="EMBL" id="MBH0779335.1"/>
    </source>
</evidence>
<dbReference type="AlphaFoldDB" id="A0A931IGH9"/>
<comment type="caution">
    <text evidence="1">The sequence shown here is derived from an EMBL/GenBank/DDBJ whole genome shotgun (WGS) entry which is preliminary data.</text>
</comment>
<proteinExistence type="predicted"/>
<dbReference type="EMBL" id="JADMLG010000010">
    <property type="protein sequence ID" value="MBH0779335.1"/>
    <property type="molecule type" value="Genomic_DNA"/>
</dbReference>
<protein>
    <submittedName>
        <fullName evidence="1">Uncharacterized protein</fullName>
    </submittedName>
</protein>
<name>A0A931IGH9_9NOCA</name>
<organism evidence="1 2">
    <name type="scientific">Nocardia bovistercoris</name>
    <dbReference type="NCBI Taxonomy" id="2785916"/>
    <lineage>
        <taxon>Bacteria</taxon>
        <taxon>Bacillati</taxon>
        <taxon>Actinomycetota</taxon>
        <taxon>Actinomycetes</taxon>
        <taxon>Mycobacteriales</taxon>
        <taxon>Nocardiaceae</taxon>
        <taxon>Nocardia</taxon>
    </lineage>
</organism>
<sequence length="1125" mass="122424">MAESFLARQAGDEEFRLAEALRSVKLFVETGLDADEIARAQELFGRLARERARRFGIRSVIDRYPALTLTTLIGHAGLAYDQGKYWESFWAVVDLTPEPDFEAALRTRLRGMLRKFGMREFDDLGAQYVQVLAVHAGIPVHCLNDLVEVIEQHIAAGRDRDGAALFEWLTEPGMGYRMGSLDVPVRNFLRFGGEVAVDIVDRIIEFAEYTVEHPDFTNDLGLDTSTTGLPDALLDALIDRLQERPFGSEARVSGPAEARGRRPAVAYNRIDDEIVIEVPYPSTAPETPWLVSFDGDTVQVYAERPWGLSDTRLCPPTSVPVPRRVRHVLLTHPGSGARHTLPVVDKDEPLLLFDEYGRALSRHTALPRGEVIAVHPGDAELLDADRGARIAATSECVPVGWRGWVARVCALDDVDGVVLRRDGSTGPVVRAVRAVGAARLEPATPLPGLSTRNGLHVYAERPTVLLPPATAASVVWWVRTRRAGTVDWLTDEEWESSDTESCLDPFDGIESGLLGLFDIVVSGPLGSDLRHTFFLAEGLVVEYDTPFRVPEQDGMSECTAELVALSPMAVDTERVRFDRSTRETEVRVRSRDRSERLILRPPHVELRVDPVGSAARWRTAATVLSAEDMTDDAVVAVRVPGDVEVDLALVTATGSVAQVEIPEVLRGNVFQVSTRVFADTARALRTSTLSARVDVAADVTRLVSLARIRPTRLFAGVRLAGSSLIFDGLAGPEMAAFVWADTAPWRPPEQVAISDGTACLPAELTGAGPLTVQVFVDDPWSVITSPARPDDTAVRMEQPGWVEDPDPARARLSRYLAGAAPLPRDGMAFGAIWPVLVREFDAAHGRDRVADGLIEALSVDPRGAVEALADSAIPQSEFPALLIRSGLVERGFDSVVRGERNAHPWLGCLMDIADLPLLKLRTSAEAERAEVAGYLASRGGPWLTELLSGKVGDPRVGVLDANTLRMTGFDAVRVEELKSACEIIPGALLDIDTRFSAVFDAFGQRQAWQRDPALGILTKASAPALALLHRAAPFVYGVVAARNEVLTGVDTTEHPWLLMSLQSLLMAVSARLAARGVLSRPFSPETRGAWARLAELCPALVATDLLIADALACYHIHNDLIGVTA</sequence>
<reference evidence="1" key="1">
    <citation type="submission" date="2020-11" db="EMBL/GenBank/DDBJ databases">
        <title>Nocardia NEAU-351.nov., a novel actinomycete isolated from the cow dung.</title>
        <authorList>
            <person name="Zhang X."/>
        </authorList>
    </citation>
    <scope>NUCLEOTIDE SEQUENCE</scope>
    <source>
        <strain evidence="1">NEAU-351</strain>
    </source>
</reference>
<evidence type="ECO:0000313" key="2">
    <source>
        <dbReference type="Proteomes" id="UP000655751"/>
    </source>
</evidence>
<keyword evidence="2" id="KW-1185">Reference proteome</keyword>
<accession>A0A931IGH9</accession>
<dbReference type="RefSeq" id="WP_196151646.1">
    <property type="nucleotide sequence ID" value="NZ_JADMLG010000010.1"/>
</dbReference>